<reference evidence="2 3" key="1">
    <citation type="submission" date="2023-08" db="EMBL/GenBank/DDBJ databases">
        <title>Implementing the SeqCode for naming new Mesorhizobium species isolated from Vachellia karroo root nodules.</title>
        <authorList>
            <person name="Van Lill M."/>
        </authorList>
    </citation>
    <scope>NUCLEOTIDE SEQUENCE [LARGE SCALE GENOMIC DNA]</scope>
    <source>
        <strain evidence="2 3">VK3E</strain>
    </source>
</reference>
<dbReference type="Proteomes" id="UP001272097">
    <property type="component" value="Unassembled WGS sequence"/>
</dbReference>
<feature type="region of interest" description="Disordered" evidence="1">
    <location>
        <begin position="50"/>
        <end position="82"/>
    </location>
</feature>
<organism evidence="2 3">
    <name type="scientific">Mesorhizobium australafricanum</name>
    <dbReference type="NCBI Taxonomy" id="3072311"/>
    <lineage>
        <taxon>Bacteria</taxon>
        <taxon>Pseudomonadati</taxon>
        <taxon>Pseudomonadota</taxon>
        <taxon>Alphaproteobacteria</taxon>
        <taxon>Hyphomicrobiales</taxon>
        <taxon>Phyllobacteriaceae</taxon>
        <taxon>Mesorhizobium</taxon>
    </lineage>
</organism>
<accession>A0ABU4WTR3</accession>
<protein>
    <submittedName>
        <fullName evidence="2">Uncharacterized protein</fullName>
    </submittedName>
</protein>
<evidence type="ECO:0000313" key="2">
    <source>
        <dbReference type="EMBL" id="MDX8438380.1"/>
    </source>
</evidence>
<gene>
    <name evidence="2" type="ORF">RFM51_02160</name>
</gene>
<sequence length="82" mass="9212">MNAPVAFDQNVRRAVEDEIERLIALLDLMEPDPDLEPWLAGGIEVVGMDDREGDDERELDDEREHDPADYDCPGFIWGGQGA</sequence>
<evidence type="ECO:0000313" key="3">
    <source>
        <dbReference type="Proteomes" id="UP001272097"/>
    </source>
</evidence>
<comment type="caution">
    <text evidence="2">The sequence shown here is derived from an EMBL/GenBank/DDBJ whole genome shotgun (WGS) entry which is preliminary data.</text>
</comment>
<name>A0ABU4WTR3_9HYPH</name>
<evidence type="ECO:0000256" key="1">
    <source>
        <dbReference type="SAM" id="MobiDB-lite"/>
    </source>
</evidence>
<keyword evidence="3" id="KW-1185">Reference proteome</keyword>
<dbReference type="RefSeq" id="WP_320212216.1">
    <property type="nucleotide sequence ID" value="NZ_JAVIIS010000002.1"/>
</dbReference>
<dbReference type="EMBL" id="JAVIIS010000002">
    <property type="protein sequence ID" value="MDX8438380.1"/>
    <property type="molecule type" value="Genomic_DNA"/>
</dbReference>
<proteinExistence type="predicted"/>